<feature type="binding site" evidence="7">
    <location>
        <position position="89"/>
    </location>
    <ligand>
        <name>phosphoenolpyruvate</name>
        <dbReference type="ChEBI" id="CHEBI:58702"/>
    </ligand>
</feature>
<evidence type="ECO:0000313" key="9">
    <source>
        <dbReference type="EMBL" id="QNA43649.1"/>
    </source>
</evidence>
<feature type="binding site" evidence="7">
    <location>
        <position position="188"/>
    </location>
    <ligand>
        <name>3-phosphoshikimate</name>
        <dbReference type="ChEBI" id="CHEBI:145989"/>
    </ligand>
</feature>
<dbReference type="GO" id="GO:0003866">
    <property type="term" value="F:3-phosphoshikimate 1-carboxyvinyltransferase activity"/>
    <property type="evidence" value="ECO:0007669"/>
    <property type="project" value="UniProtKB-UniRule"/>
</dbReference>
<proteinExistence type="inferred from homology"/>
<feature type="binding site" evidence="7">
    <location>
        <position position="161"/>
    </location>
    <ligand>
        <name>3-phosphoshikimate</name>
        <dbReference type="ChEBI" id="CHEBI:145989"/>
    </ligand>
</feature>
<evidence type="ECO:0000256" key="1">
    <source>
        <dbReference type="ARBA" id="ARBA00004811"/>
    </source>
</evidence>
<feature type="binding site" evidence="7">
    <location>
        <position position="333"/>
    </location>
    <ligand>
        <name>3-phosphoshikimate</name>
        <dbReference type="ChEBI" id="CHEBI:145989"/>
    </ligand>
</feature>
<feature type="binding site" evidence="7">
    <location>
        <position position="337"/>
    </location>
    <ligand>
        <name>phosphoenolpyruvate</name>
        <dbReference type="ChEBI" id="CHEBI:58702"/>
    </ligand>
</feature>
<evidence type="ECO:0000256" key="3">
    <source>
        <dbReference type="ARBA" id="ARBA00022605"/>
    </source>
</evidence>
<dbReference type="InterPro" id="IPR013792">
    <property type="entry name" value="RNA3'P_cycl/enolpyr_Trfase_a/b"/>
</dbReference>
<evidence type="ECO:0000256" key="4">
    <source>
        <dbReference type="ARBA" id="ARBA00022679"/>
    </source>
</evidence>
<evidence type="ECO:0000259" key="8">
    <source>
        <dbReference type="Pfam" id="PF00275"/>
    </source>
</evidence>
<feature type="binding site" evidence="7">
    <location>
        <position position="20"/>
    </location>
    <ligand>
        <name>3-phosphoshikimate</name>
        <dbReference type="ChEBI" id="CHEBI:145989"/>
    </ligand>
</feature>
<keyword evidence="5 7" id="KW-0057">Aromatic amino acid biosynthesis</keyword>
<feature type="binding site" evidence="7">
    <location>
        <position position="25"/>
    </location>
    <ligand>
        <name>3-phosphoshikimate</name>
        <dbReference type="ChEBI" id="CHEBI:145989"/>
    </ligand>
</feature>
<dbReference type="HAMAP" id="MF_00210">
    <property type="entry name" value="EPSP_synth"/>
    <property type="match status" value="1"/>
</dbReference>
<dbReference type="RefSeq" id="WP_182801911.1">
    <property type="nucleotide sequence ID" value="NZ_CP060007.1"/>
</dbReference>
<dbReference type="CDD" id="cd01556">
    <property type="entry name" value="EPSP_synthase"/>
    <property type="match status" value="1"/>
</dbReference>
<keyword evidence="7" id="KW-0963">Cytoplasm</keyword>
<feature type="binding site" evidence="7">
    <location>
        <position position="306"/>
    </location>
    <ligand>
        <name>3-phosphoshikimate</name>
        <dbReference type="ChEBI" id="CHEBI:145989"/>
    </ligand>
</feature>
<dbReference type="EC" id="2.5.1.19" evidence="7"/>
<dbReference type="InterPro" id="IPR006264">
    <property type="entry name" value="EPSP_synthase"/>
</dbReference>
<keyword evidence="4 7" id="KW-0808">Transferase</keyword>
<evidence type="ECO:0000256" key="2">
    <source>
        <dbReference type="ARBA" id="ARBA00009948"/>
    </source>
</evidence>
<feature type="binding site" evidence="7">
    <location>
        <position position="21"/>
    </location>
    <ligand>
        <name>3-phosphoshikimate</name>
        <dbReference type="ChEBI" id="CHEBI:145989"/>
    </ligand>
</feature>
<feature type="binding site" evidence="7">
    <location>
        <position position="162"/>
    </location>
    <ligand>
        <name>phosphoenolpyruvate</name>
        <dbReference type="ChEBI" id="CHEBI:58702"/>
    </ligand>
</feature>
<comment type="function">
    <text evidence="7">Catalyzes the transfer of the enolpyruvyl moiety of phosphoenolpyruvate (PEP) to the 5-hydroxyl of shikimate-3-phosphate (S3P) to produce enolpyruvyl shikimate-3-phosphate and inorganic phosphate.</text>
</comment>
<dbReference type="AlphaFoldDB" id="A0A7G5XDU6"/>
<dbReference type="NCBIfam" id="TIGR01356">
    <property type="entry name" value="aroA"/>
    <property type="match status" value="1"/>
</dbReference>
<dbReference type="InterPro" id="IPR001986">
    <property type="entry name" value="Enolpyruvate_Tfrase_dom"/>
</dbReference>
<reference evidence="10" key="1">
    <citation type="submission" date="2020-08" db="EMBL/GenBank/DDBJ databases">
        <title>Lacibacter sp. S13-6-6 genome sequencing.</title>
        <authorList>
            <person name="Jin L."/>
        </authorList>
    </citation>
    <scope>NUCLEOTIDE SEQUENCE [LARGE SCALE GENOMIC DNA]</scope>
    <source>
        <strain evidence="10">S13-6-6</strain>
    </source>
</reference>
<feature type="binding site" evidence="7">
    <location>
        <position position="162"/>
    </location>
    <ligand>
        <name>3-phosphoshikimate</name>
        <dbReference type="ChEBI" id="CHEBI:145989"/>
    </ligand>
</feature>
<comment type="caution">
    <text evidence="7">Lacks conserved residue(s) required for the propagation of feature annotation.</text>
</comment>
<dbReference type="Proteomes" id="UP000515344">
    <property type="component" value="Chromosome"/>
</dbReference>
<dbReference type="GO" id="GO:0005737">
    <property type="term" value="C:cytoplasm"/>
    <property type="evidence" value="ECO:0007669"/>
    <property type="project" value="UniProtKB-SubCell"/>
</dbReference>
<feature type="binding site" evidence="7">
    <location>
        <position position="160"/>
    </location>
    <ligand>
        <name>3-phosphoshikimate</name>
        <dbReference type="ChEBI" id="CHEBI:145989"/>
    </ligand>
</feature>
<dbReference type="Pfam" id="PF00275">
    <property type="entry name" value="EPSP_synthase"/>
    <property type="match status" value="1"/>
</dbReference>
<feature type="active site" description="Proton acceptor" evidence="7">
    <location>
        <position position="306"/>
    </location>
</feature>
<dbReference type="PIRSF" id="PIRSF000505">
    <property type="entry name" value="EPSPS"/>
    <property type="match status" value="1"/>
</dbReference>
<accession>A0A7G5XDU6</accession>
<dbReference type="EMBL" id="CP060007">
    <property type="protein sequence ID" value="QNA43649.1"/>
    <property type="molecule type" value="Genomic_DNA"/>
</dbReference>
<dbReference type="GO" id="GO:0009073">
    <property type="term" value="P:aromatic amino acid family biosynthetic process"/>
    <property type="evidence" value="ECO:0007669"/>
    <property type="project" value="UniProtKB-KW"/>
</dbReference>
<feature type="binding site" evidence="7">
    <location>
        <position position="20"/>
    </location>
    <ligand>
        <name>phosphoenolpyruvate</name>
        <dbReference type="ChEBI" id="CHEBI:58702"/>
    </ligand>
</feature>
<comment type="subcellular location">
    <subcellularLocation>
        <location evidence="7">Cytoplasm</location>
    </subcellularLocation>
</comment>
<evidence type="ECO:0000256" key="5">
    <source>
        <dbReference type="ARBA" id="ARBA00023141"/>
    </source>
</evidence>
<keyword evidence="10" id="KW-1185">Reference proteome</keyword>
<comment type="pathway">
    <text evidence="1 7">Metabolic intermediate biosynthesis; chorismate biosynthesis; chorismate from D-erythrose 4-phosphate and phosphoenolpyruvate: step 6/7.</text>
</comment>
<sequence>MKVTIQPSTLTGTIQSNASKSSMQRACAAALVAKGKSVIKNPGHSNDDKAAMDITQRLGGIVSSNDNELIIESNGVQPVSSEINCGESGLSIRMFTPLVALSNHALTVNGTGSLTTRPMDFFDEILPQLDVHVKSNQGKLPLNIQGPIVPKNITIDGSLSSQFLTGLLLAYAASDASDVSITVTNLKSKPYIDLTLDVMKQFGLKVPENKNYESFYFAPTTHHSPLTTHHYTVEGDWSGAAFLLVAGAVAGNIVVKGLDVFSTQADKAVLQALMDCGCIISIQPEQIEIGPAPLKPFHFNATECPDLFPPLVALASYCNGKSVIEGTTRLTHKESNRAITLQEEFAKLGVTIELQDDLMIVHGGDGLKGATVHSRHDHRIAMACAVAALKADADVTIEEAEAINKSYPDFYEHLKLLKASVSY</sequence>
<dbReference type="UniPathway" id="UPA00053">
    <property type="reaction ID" value="UER00089"/>
</dbReference>
<feature type="domain" description="Enolpyruvate transferase" evidence="8">
    <location>
        <begin position="7"/>
        <end position="414"/>
    </location>
</feature>
<dbReference type="KEGG" id="lacs:H4075_16405"/>
<organism evidence="9 10">
    <name type="scientific">Lacibacter sediminis</name>
    <dbReference type="NCBI Taxonomy" id="2760713"/>
    <lineage>
        <taxon>Bacteria</taxon>
        <taxon>Pseudomonadati</taxon>
        <taxon>Bacteroidota</taxon>
        <taxon>Chitinophagia</taxon>
        <taxon>Chitinophagales</taxon>
        <taxon>Chitinophagaceae</taxon>
        <taxon>Lacibacter</taxon>
    </lineage>
</organism>
<comment type="catalytic activity">
    <reaction evidence="6">
        <text>3-phosphoshikimate + phosphoenolpyruvate = 5-O-(1-carboxyvinyl)-3-phosphoshikimate + phosphate</text>
        <dbReference type="Rhea" id="RHEA:21256"/>
        <dbReference type="ChEBI" id="CHEBI:43474"/>
        <dbReference type="ChEBI" id="CHEBI:57701"/>
        <dbReference type="ChEBI" id="CHEBI:58702"/>
        <dbReference type="ChEBI" id="CHEBI:145989"/>
        <dbReference type="EC" id="2.5.1.19"/>
    </reaction>
    <physiologicalReaction direction="left-to-right" evidence="6">
        <dbReference type="Rhea" id="RHEA:21257"/>
    </physiologicalReaction>
</comment>
<feature type="binding site" evidence="7">
    <location>
        <position position="117"/>
    </location>
    <ligand>
        <name>phosphoenolpyruvate</name>
        <dbReference type="ChEBI" id="CHEBI:58702"/>
    </ligand>
</feature>
<dbReference type="PANTHER" id="PTHR21090:SF5">
    <property type="entry name" value="PENTAFUNCTIONAL AROM POLYPEPTIDE"/>
    <property type="match status" value="1"/>
</dbReference>
<comment type="subunit">
    <text evidence="7">Monomer.</text>
</comment>
<dbReference type="GO" id="GO:0008652">
    <property type="term" value="P:amino acid biosynthetic process"/>
    <property type="evidence" value="ECO:0007669"/>
    <property type="project" value="UniProtKB-KW"/>
</dbReference>
<dbReference type="PANTHER" id="PTHR21090">
    <property type="entry name" value="AROM/DEHYDROQUINATE SYNTHASE"/>
    <property type="match status" value="1"/>
</dbReference>
<dbReference type="InterPro" id="IPR036968">
    <property type="entry name" value="Enolpyruvate_Tfrase_sf"/>
</dbReference>
<dbReference type="SUPFAM" id="SSF55205">
    <property type="entry name" value="EPT/RTPC-like"/>
    <property type="match status" value="1"/>
</dbReference>
<evidence type="ECO:0000256" key="7">
    <source>
        <dbReference type="HAMAP-Rule" id="MF_00210"/>
    </source>
</evidence>
<dbReference type="Gene3D" id="3.65.10.10">
    <property type="entry name" value="Enolpyruvate transferase domain"/>
    <property type="match status" value="2"/>
</dbReference>
<comment type="similarity">
    <text evidence="2 7">Belongs to the EPSP synthase family.</text>
</comment>
<feature type="binding site" evidence="7">
    <location>
        <position position="405"/>
    </location>
    <ligand>
        <name>phosphoenolpyruvate</name>
        <dbReference type="ChEBI" id="CHEBI:58702"/>
    </ligand>
</feature>
<keyword evidence="3 7" id="KW-0028">Amino-acid biosynthesis</keyword>
<dbReference type="GO" id="GO:0009423">
    <property type="term" value="P:chorismate biosynthetic process"/>
    <property type="evidence" value="ECO:0007669"/>
    <property type="project" value="UniProtKB-UniRule"/>
</dbReference>
<protein>
    <recommendedName>
        <fullName evidence="7">3-phosphoshikimate 1-carboxyvinyltransferase</fullName>
        <ecNumber evidence="7">2.5.1.19</ecNumber>
    </recommendedName>
    <alternativeName>
        <fullName evidence="7">5-enolpyruvylshikimate-3-phosphate synthase</fullName>
        <shortName evidence="7">EPSP synthase</shortName>
        <shortName evidence="7">EPSPS</shortName>
    </alternativeName>
</protein>
<gene>
    <name evidence="7 9" type="primary">aroA</name>
    <name evidence="9" type="ORF">H4075_16405</name>
</gene>
<name>A0A7G5XDU6_9BACT</name>
<evidence type="ECO:0000313" key="10">
    <source>
        <dbReference type="Proteomes" id="UP000515344"/>
    </source>
</evidence>
<feature type="binding site" evidence="7">
    <location>
        <position position="379"/>
    </location>
    <ligand>
        <name>phosphoenolpyruvate</name>
        <dbReference type="ChEBI" id="CHEBI:58702"/>
    </ligand>
</feature>
<evidence type="ECO:0000256" key="6">
    <source>
        <dbReference type="ARBA" id="ARBA00044633"/>
    </source>
</evidence>